<dbReference type="GeneID" id="7830757"/>
<feature type="compositionally biased region" description="Low complexity" evidence="1">
    <location>
        <begin position="218"/>
        <end position="229"/>
    </location>
</feature>
<dbReference type="AlphaFoldDB" id="I7M494"/>
<accession>I7M494</accession>
<protein>
    <submittedName>
        <fullName evidence="2">Uncharacterized protein</fullName>
    </submittedName>
</protein>
<dbReference type="Proteomes" id="UP000009168">
    <property type="component" value="Unassembled WGS sequence"/>
</dbReference>
<dbReference type="EMBL" id="GG662313">
    <property type="protein sequence ID" value="EAS05984.2"/>
    <property type="molecule type" value="Genomic_DNA"/>
</dbReference>
<reference evidence="3" key="1">
    <citation type="journal article" date="2006" name="PLoS Biol.">
        <title>Macronuclear genome sequence of the ciliate Tetrahymena thermophila, a model eukaryote.</title>
        <authorList>
            <person name="Eisen J.A."/>
            <person name="Coyne R.S."/>
            <person name="Wu M."/>
            <person name="Wu D."/>
            <person name="Thiagarajan M."/>
            <person name="Wortman J.R."/>
            <person name="Badger J.H."/>
            <person name="Ren Q."/>
            <person name="Amedeo P."/>
            <person name="Jones K.M."/>
            <person name="Tallon L.J."/>
            <person name="Delcher A.L."/>
            <person name="Salzberg S.L."/>
            <person name="Silva J.C."/>
            <person name="Haas B.J."/>
            <person name="Majoros W.H."/>
            <person name="Farzad M."/>
            <person name="Carlton J.M."/>
            <person name="Smith R.K. Jr."/>
            <person name="Garg J."/>
            <person name="Pearlman R.E."/>
            <person name="Karrer K.M."/>
            <person name="Sun L."/>
            <person name="Manning G."/>
            <person name="Elde N.C."/>
            <person name="Turkewitz A.P."/>
            <person name="Asai D.J."/>
            <person name="Wilkes D.E."/>
            <person name="Wang Y."/>
            <person name="Cai H."/>
            <person name="Collins K."/>
            <person name="Stewart B.A."/>
            <person name="Lee S.R."/>
            <person name="Wilamowska K."/>
            <person name="Weinberg Z."/>
            <person name="Ruzzo W.L."/>
            <person name="Wloga D."/>
            <person name="Gaertig J."/>
            <person name="Frankel J."/>
            <person name="Tsao C.-C."/>
            <person name="Gorovsky M.A."/>
            <person name="Keeling P.J."/>
            <person name="Waller R.F."/>
            <person name="Patron N.J."/>
            <person name="Cherry J.M."/>
            <person name="Stover N.A."/>
            <person name="Krieger C.J."/>
            <person name="del Toro C."/>
            <person name="Ryder H.F."/>
            <person name="Williamson S.C."/>
            <person name="Barbeau R.A."/>
            <person name="Hamilton E.P."/>
            <person name="Orias E."/>
        </authorList>
    </citation>
    <scope>NUCLEOTIDE SEQUENCE [LARGE SCALE GENOMIC DNA]</scope>
    <source>
        <strain evidence="3">SB210</strain>
    </source>
</reference>
<dbReference type="RefSeq" id="XP_001026229.2">
    <property type="nucleotide sequence ID" value="XM_001026229.2"/>
</dbReference>
<evidence type="ECO:0000256" key="1">
    <source>
        <dbReference type="SAM" id="MobiDB-lite"/>
    </source>
</evidence>
<sequence length="264" mass="31226">MYYLELIQHFKLIKNLISFLQVRMQQNLKQINKDEIKHFLLDENIQITPQFISKNYSFSDKDTQNTLLELLRENFDSLSVIYQLQLFRPRLPNITQIMKEEKLYTYLCAEDSLKDISSIKIQCLKKRYNQQPPKQYSIEDLANLMKGHNIFKVKAQTQQSQSVNGSQSQQSKKKKPDSHEEISKSEFNNSQKLISEYLSADKSDKSKQDSQSHNNTPQQKNINLQQQKLKIVKNPTKQNQQQKQQIQPMEYEQDSDCMIIEQPF</sequence>
<dbReference type="InParanoid" id="I7M494"/>
<evidence type="ECO:0000313" key="3">
    <source>
        <dbReference type="Proteomes" id="UP000009168"/>
    </source>
</evidence>
<gene>
    <name evidence="2" type="ORF">TTHERM_00780730</name>
</gene>
<dbReference type="KEGG" id="tet:TTHERM_00780730"/>
<feature type="compositionally biased region" description="Low complexity" evidence="1">
    <location>
        <begin position="237"/>
        <end position="247"/>
    </location>
</feature>
<evidence type="ECO:0000313" key="2">
    <source>
        <dbReference type="EMBL" id="EAS05984.2"/>
    </source>
</evidence>
<feature type="region of interest" description="Disordered" evidence="1">
    <location>
        <begin position="155"/>
        <end position="188"/>
    </location>
</feature>
<keyword evidence="3" id="KW-1185">Reference proteome</keyword>
<feature type="compositionally biased region" description="Low complexity" evidence="1">
    <location>
        <begin position="156"/>
        <end position="170"/>
    </location>
</feature>
<proteinExistence type="predicted"/>
<feature type="region of interest" description="Disordered" evidence="1">
    <location>
        <begin position="200"/>
        <end position="254"/>
    </location>
</feature>
<name>I7M494_TETTS</name>
<organism evidence="2 3">
    <name type="scientific">Tetrahymena thermophila (strain SB210)</name>
    <dbReference type="NCBI Taxonomy" id="312017"/>
    <lineage>
        <taxon>Eukaryota</taxon>
        <taxon>Sar</taxon>
        <taxon>Alveolata</taxon>
        <taxon>Ciliophora</taxon>
        <taxon>Intramacronucleata</taxon>
        <taxon>Oligohymenophorea</taxon>
        <taxon>Hymenostomatida</taxon>
        <taxon>Tetrahymenina</taxon>
        <taxon>Tetrahymenidae</taxon>
        <taxon>Tetrahymena</taxon>
    </lineage>
</organism>
<feature type="compositionally biased region" description="Basic and acidic residues" evidence="1">
    <location>
        <begin position="200"/>
        <end position="210"/>
    </location>
</feature>